<sequence length="91" mass="10037">MRVALYGRVSTDRQEREGPIGSQLEVLQQRAAAENWHVEMTCLDDGYSGTQLDRPGLDKVRDSAVARAIDAVLVLCADRLGAWVRKAQIGL</sequence>
<feature type="domain" description="Resolvase/invertase-type recombinase catalytic" evidence="1">
    <location>
        <begin position="2"/>
        <end position="91"/>
    </location>
</feature>
<dbReference type="GO" id="GO:0000150">
    <property type="term" value="F:DNA strand exchange activity"/>
    <property type="evidence" value="ECO:0007669"/>
    <property type="project" value="InterPro"/>
</dbReference>
<dbReference type="AlphaFoldDB" id="A0A934K031"/>
<evidence type="ECO:0000313" key="3">
    <source>
        <dbReference type="Proteomes" id="UP000612893"/>
    </source>
</evidence>
<gene>
    <name evidence="2" type="ORF">JF922_04535</name>
</gene>
<dbReference type="Proteomes" id="UP000612893">
    <property type="component" value="Unassembled WGS sequence"/>
</dbReference>
<dbReference type="InterPro" id="IPR006119">
    <property type="entry name" value="Resolv_N"/>
</dbReference>
<dbReference type="PANTHER" id="PTHR30461">
    <property type="entry name" value="DNA-INVERTASE FROM LAMBDOID PROPHAGE"/>
    <property type="match status" value="1"/>
</dbReference>
<dbReference type="Gene3D" id="3.40.50.1390">
    <property type="entry name" value="Resolvase, N-terminal catalytic domain"/>
    <property type="match status" value="1"/>
</dbReference>
<dbReference type="InterPro" id="IPR036162">
    <property type="entry name" value="Resolvase-like_N_sf"/>
</dbReference>
<dbReference type="RefSeq" id="WP_350341343.1">
    <property type="nucleotide sequence ID" value="NZ_JAEKNR010000054.1"/>
</dbReference>
<comment type="caution">
    <text evidence="2">The sequence shown here is derived from an EMBL/GenBank/DDBJ whole genome shotgun (WGS) entry which is preliminary data.</text>
</comment>
<organism evidence="2 3">
    <name type="scientific">Candidatus Nephthysia bennettiae</name>
    <dbReference type="NCBI Taxonomy" id="3127016"/>
    <lineage>
        <taxon>Bacteria</taxon>
        <taxon>Bacillati</taxon>
        <taxon>Candidatus Dormiibacterota</taxon>
        <taxon>Candidatus Dormibacteria</taxon>
        <taxon>Candidatus Dormibacterales</taxon>
        <taxon>Candidatus Dormibacteraceae</taxon>
        <taxon>Candidatus Nephthysia</taxon>
    </lineage>
</organism>
<protein>
    <submittedName>
        <fullName evidence="2">Recombinase family protein</fullName>
    </submittedName>
</protein>
<dbReference type="InterPro" id="IPR050639">
    <property type="entry name" value="SSR_resolvase"/>
</dbReference>
<dbReference type="SUPFAM" id="SSF53041">
    <property type="entry name" value="Resolvase-like"/>
    <property type="match status" value="1"/>
</dbReference>
<accession>A0A934K031</accession>
<name>A0A934K031_9BACT</name>
<evidence type="ECO:0000259" key="1">
    <source>
        <dbReference type="PROSITE" id="PS51736"/>
    </source>
</evidence>
<reference evidence="2" key="1">
    <citation type="submission" date="2020-10" db="EMBL/GenBank/DDBJ databases">
        <title>Ca. Dormibacterota MAGs.</title>
        <authorList>
            <person name="Montgomery K."/>
        </authorList>
    </citation>
    <scope>NUCLEOTIDE SEQUENCE [LARGE SCALE GENOMIC DNA]</scope>
    <source>
        <strain evidence="2">SC8812_S17_10</strain>
    </source>
</reference>
<dbReference type="GO" id="GO:0003677">
    <property type="term" value="F:DNA binding"/>
    <property type="evidence" value="ECO:0007669"/>
    <property type="project" value="InterPro"/>
</dbReference>
<dbReference type="EMBL" id="JAEKNR010000054">
    <property type="protein sequence ID" value="MBJ7597339.1"/>
    <property type="molecule type" value="Genomic_DNA"/>
</dbReference>
<dbReference type="PROSITE" id="PS51736">
    <property type="entry name" value="RECOMBINASES_3"/>
    <property type="match status" value="1"/>
</dbReference>
<proteinExistence type="predicted"/>
<dbReference type="Pfam" id="PF00239">
    <property type="entry name" value="Resolvase"/>
    <property type="match status" value="1"/>
</dbReference>
<evidence type="ECO:0000313" key="2">
    <source>
        <dbReference type="EMBL" id="MBJ7597339.1"/>
    </source>
</evidence>
<keyword evidence="3" id="KW-1185">Reference proteome</keyword>
<dbReference type="PANTHER" id="PTHR30461:SF23">
    <property type="entry name" value="DNA RECOMBINASE-RELATED"/>
    <property type="match status" value="1"/>
</dbReference>